<dbReference type="EMBL" id="FZNR01000016">
    <property type="protein sequence ID" value="SNS49208.1"/>
    <property type="molecule type" value="Genomic_DNA"/>
</dbReference>
<dbReference type="SUPFAM" id="SSF46785">
    <property type="entry name" value="Winged helix' DNA-binding domain"/>
    <property type="match status" value="1"/>
</dbReference>
<dbReference type="AlphaFoldDB" id="A0A239EY48"/>
<gene>
    <name evidence="1" type="ORF">SAMN06264365_116156</name>
</gene>
<dbReference type="RefSeq" id="WP_089297081.1">
    <property type="nucleotide sequence ID" value="NZ_BOMU01000079.1"/>
</dbReference>
<evidence type="ECO:0000313" key="1">
    <source>
        <dbReference type="EMBL" id="SNS49208.1"/>
    </source>
</evidence>
<proteinExistence type="predicted"/>
<dbReference type="Gene3D" id="1.10.10.10">
    <property type="entry name" value="Winged helix-like DNA-binding domain superfamily/Winged helix DNA-binding domain"/>
    <property type="match status" value="1"/>
</dbReference>
<organism evidence="1 2">
    <name type="scientific">Actinoplanes regularis</name>
    <dbReference type="NCBI Taxonomy" id="52697"/>
    <lineage>
        <taxon>Bacteria</taxon>
        <taxon>Bacillati</taxon>
        <taxon>Actinomycetota</taxon>
        <taxon>Actinomycetes</taxon>
        <taxon>Micromonosporales</taxon>
        <taxon>Micromonosporaceae</taxon>
        <taxon>Actinoplanes</taxon>
    </lineage>
</organism>
<reference evidence="1 2" key="1">
    <citation type="submission" date="2017-06" db="EMBL/GenBank/DDBJ databases">
        <authorList>
            <person name="Kim H.J."/>
            <person name="Triplett B.A."/>
        </authorList>
    </citation>
    <scope>NUCLEOTIDE SEQUENCE [LARGE SCALE GENOMIC DNA]</scope>
    <source>
        <strain evidence="1 2">DSM 43151</strain>
    </source>
</reference>
<keyword evidence="2" id="KW-1185">Reference proteome</keyword>
<name>A0A239EY48_9ACTN</name>
<accession>A0A239EY48</accession>
<dbReference type="OrthoDB" id="3390383at2"/>
<dbReference type="InterPro" id="IPR036388">
    <property type="entry name" value="WH-like_DNA-bd_sf"/>
</dbReference>
<dbReference type="Proteomes" id="UP000198415">
    <property type="component" value="Unassembled WGS sequence"/>
</dbReference>
<protein>
    <submittedName>
        <fullName evidence="1">Uncharacterized protein</fullName>
    </submittedName>
</protein>
<sequence length="156" mass="17995">MAHQPTVPVRQDDELGAFKIDIEQLLRIADLFRFRWDPPILAALAEMPCRFRALHKKLEVHVGEHVDDNALTRSLYRLTRAELVMIDSVQSGRRSIKMYSLGDKGREQLATYEAIVAVYTHLTYRKRNVTELVPCTGPHQAIQTEATDNLYVHKRQ</sequence>
<evidence type="ECO:0000313" key="2">
    <source>
        <dbReference type="Proteomes" id="UP000198415"/>
    </source>
</evidence>
<dbReference type="InterPro" id="IPR036390">
    <property type="entry name" value="WH_DNA-bd_sf"/>
</dbReference>